<comment type="caution">
    <text evidence="1">The sequence shown here is derived from an EMBL/GenBank/DDBJ whole genome shotgun (WGS) entry which is preliminary data.</text>
</comment>
<dbReference type="AlphaFoldDB" id="A0A2P5A471"/>
<evidence type="ECO:0000313" key="1">
    <source>
        <dbReference type="EMBL" id="PON31322.1"/>
    </source>
</evidence>
<proteinExistence type="predicted"/>
<evidence type="ECO:0000313" key="2">
    <source>
        <dbReference type="Proteomes" id="UP000237000"/>
    </source>
</evidence>
<dbReference type="InParanoid" id="A0A2P5A471"/>
<reference evidence="2" key="1">
    <citation type="submission" date="2016-06" db="EMBL/GenBank/DDBJ databases">
        <title>Parallel loss of symbiosis genes in relatives of nitrogen-fixing non-legume Parasponia.</title>
        <authorList>
            <person name="Van Velzen R."/>
            <person name="Holmer R."/>
            <person name="Bu F."/>
            <person name="Rutten L."/>
            <person name="Van Zeijl A."/>
            <person name="Liu W."/>
            <person name="Santuari L."/>
            <person name="Cao Q."/>
            <person name="Sharma T."/>
            <person name="Shen D."/>
            <person name="Roswanjaya Y."/>
            <person name="Wardhani T."/>
            <person name="Kalhor M.S."/>
            <person name="Jansen J."/>
            <person name="Van den Hoogen J."/>
            <person name="Gungor B."/>
            <person name="Hartog M."/>
            <person name="Hontelez J."/>
            <person name="Verver J."/>
            <person name="Yang W.-C."/>
            <person name="Schijlen E."/>
            <person name="Repin R."/>
            <person name="Schilthuizen M."/>
            <person name="Schranz E."/>
            <person name="Heidstra R."/>
            <person name="Miyata K."/>
            <person name="Fedorova E."/>
            <person name="Kohlen W."/>
            <person name="Bisseling T."/>
            <person name="Smit S."/>
            <person name="Geurts R."/>
        </authorList>
    </citation>
    <scope>NUCLEOTIDE SEQUENCE [LARGE SCALE GENOMIC DNA]</scope>
    <source>
        <strain evidence="2">cv. RG33-2</strain>
    </source>
</reference>
<sequence>MFGSVSCLDDQVLNDLAVRNTTGVWSRLFSDREFNGTQLSFQRNQNSRDRKRISKFSTSSFTEKTWI</sequence>
<gene>
    <name evidence="1" type="ORF">TorRG33x02_358070</name>
</gene>
<keyword evidence="2" id="KW-1185">Reference proteome</keyword>
<accession>A0A2P5A471</accession>
<dbReference type="EMBL" id="JXTC01001447">
    <property type="protein sequence ID" value="PON31322.1"/>
    <property type="molecule type" value="Genomic_DNA"/>
</dbReference>
<organism evidence="1 2">
    <name type="scientific">Trema orientale</name>
    <name type="common">Charcoal tree</name>
    <name type="synonym">Celtis orientalis</name>
    <dbReference type="NCBI Taxonomy" id="63057"/>
    <lineage>
        <taxon>Eukaryota</taxon>
        <taxon>Viridiplantae</taxon>
        <taxon>Streptophyta</taxon>
        <taxon>Embryophyta</taxon>
        <taxon>Tracheophyta</taxon>
        <taxon>Spermatophyta</taxon>
        <taxon>Magnoliopsida</taxon>
        <taxon>eudicotyledons</taxon>
        <taxon>Gunneridae</taxon>
        <taxon>Pentapetalae</taxon>
        <taxon>rosids</taxon>
        <taxon>fabids</taxon>
        <taxon>Rosales</taxon>
        <taxon>Cannabaceae</taxon>
        <taxon>Trema</taxon>
    </lineage>
</organism>
<name>A0A2P5A471_TREOI</name>
<protein>
    <submittedName>
        <fullName evidence="1">Uncharacterized protein</fullName>
    </submittedName>
</protein>
<dbReference type="Proteomes" id="UP000237000">
    <property type="component" value="Unassembled WGS sequence"/>
</dbReference>